<dbReference type="Pfam" id="PF00343">
    <property type="entry name" value="Phosphorylase"/>
    <property type="match status" value="1"/>
</dbReference>
<protein>
    <submittedName>
        <fullName evidence="2">4068_t:CDS:1</fullName>
    </submittedName>
</protein>
<dbReference type="AlphaFoldDB" id="A0A9N9K2K1"/>
<comment type="similarity">
    <text evidence="1">Belongs to the glycogen phosphorylase family.</text>
</comment>
<reference evidence="2" key="1">
    <citation type="submission" date="2021-06" db="EMBL/GenBank/DDBJ databases">
        <authorList>
            <person name="Kallberg Y."/>
            <person name="Tangrot J."/>
            <person name="Rosling A."/>
        </authorList>
    </citation>
    <scope>NUCLEOTIDE SEQUENCE</scope>
    <source>
        <strain evidence="2">MA453B</strain>
    </source>
</reference>
<feature type="non-terminal residue" evidence="2">
    <location>
        <position position="67"/>
    </location>
</feature>
<evidence type="ECO:0000313" key="3">
    <source>
        <dbReference type="Proteomes" id="UP000789405"/>
    </source>
</evidence>
<evidence type="ECO:0000256" key="1">
    <source>
        <dbReference type="ARBA" id="ARBA00006047"/>
    </source>
</evidence>
<name>A0A9N9K2K1_9GLOM</name>
<sequence length="67" mass="7975">MKGWLLSRVPWLLLNFDNPWELPHLEVVADIQFSESVSMYTDEEGRERYLWESNDVVKAVAYDIPIY</sequence>
<dbReference type="GO" id="GO:0008184">
    <property type="term" value="F:glycogen phosphorylase activity"/>
    <property type="evidence" value="ECO:0007669"/>
    <property type="project" value="InterPro"/>
</dbReference>
<gene>
    <name evidence="2" type="ORF">DERYTH_LOCUS23994</name>
</gene>
<dbReference type="InterPro" id="IPR000811">
    <property type="entry name" value="Glyco_trans_35"/>
</dbReference>
<comment type="caution">
    <text evidence="2">The sequence shown here is derived from an EMBL/GenBank/DDBJ whole genome shotgun (WGS) entry which is preliminary data.</text>
</comment>
<dbReference type="GO" id="GO:0005975">
    <property type="term" value="P:carbohydrate metabolic process"/>
    <property type="evidence" value="ECO:0007669"/>
    <property type="project" value="InterPro"/>
</dbReference>
<keyword evidence="3" id="KW-1185">Reference proteome</keyword>
<evidence type="ECO:0000313" key="2">
    <source>
        <dbReference type="EMBL" id="CAG8803927.1"/>
    </source>
</evidence>
<dbReference type="EMBL" id="CAJVPY010038414">
    <property type="protein sequence ID" value="CAG8803927.1"/>
    <property type="molecule type" value="Genomic_DNA"/>
</dbReference>
<organism evidence="2 3">
    <name type="scientific">Dentiscutata erythropus</name>
    <dbReference type="NCBI Taxonomy" id="1348616"/>
    <lineage>
        <taxon>Eukaryota</taxon>
        <taxon>Fungi</taxon>
        <taxon>Fungi incertae sedis</taxon>
        <taxon>Mucoromycota</taxon>
        <taxon>Glomeromycotina</taxon>
        <taxon>Glomeromycetes</taxon>
        <taxon>Diversisporales</taxon>
        <taxon>Gigasporaceae</taxon>
        <taxon>Dentiscutata</taxon>
    </lineage>
</organism>
<dbReference type="Proteomes" id="UP000789405">
    <property type="component" value="Unassembled WGS sequence"/>
</dbReference>
<proteinExistence type="inferred from homology"/>
<dbReference type="SUPFAM" id="SSF53756">
    <property type="entry name" value="UDP-Glycosyltransferase/glycogen phosphorylase"/>
    <property type="match status" value="1"/>
</dbReference>
<accession>A0A9N9K2K1</accession>
<dbReference type="Gene3D" id="3.40.50.2000">
    <property type="entry name" value="Glycogen Phosphorylase B"/>
    <property type="match status" value="1"/>
</dbReference>